<keyword evidence="3" id="KW-0645">Protease</keyword>
<dbReference type="EC" id="3.4.11.1" evidence="6"/>
<comment type="similarity">
    <text evidence="1">Belongs to the peptidase M17 family.</text>
</comment>
<dbReference type="CDD" id="cd00433">
    <property type="entry name" value="Peptidase_M17"/>
    <property type="match status" value="1"/>
</dbReference>
<protein>
    <submittedName>
        <fullName evidence="6">Cytosol aminopeptidase</fullName>
        <ecNumber evidence="6">3.4.11.1</ecNumber>
        <ecNumber evidence="6">3.4.11.10</ecNumber>
    </submittedName>
</protein>
<feature type="domain" description="Cytosol aminopeptidase" evidence="5">
    <location>
        <begin position="169"/>
        <end position="471"/>
    </location>
</feature>
<dbReference type="PANTHER" id="PTHR11963">
    <property type="entry name" value="LEUCINE AMINOPEPTIDASE-RELATED"/>
    <property type="match status" value="1"/>
</dbReference>
<dbReference type="GO" id="GO:0005737">
    <property type="term" value="C:cytoplasm"/>
    <property type="evidence" value="ECO:0007669"/>
    <property type="project" value="InterPro"/>
</dbReference>
<organism evidence="6">
    <name type="scientific">mine drainage metagenome</name>
    <dbReference type="NCBI Taxonomy" id="410659"/>
    <lineage>
        <taxon>unclassified sequences</taxon>
        <taxon>metagenomes</taxon>
        <taxon>ecological metagenomes</taxon>
    </lineage>
</organism>
<dbReference type="PANTHER" id="PTHR11963:SF48">
    <property type="entry name" value="DIPEPTIDASE B, ISOFORM A"/>
    <property type="match status" value="1"/>
</dbReference>
<gene>
    <name evidence="6" type="primary">pepA_13</name>
    <name evidence="6" type="ORF">GALL_303590</name>
</gene>
<evidence type="ECO:0000256" key="2">
    <source>
        <dbReference type="ARBA" id="ARBA00022438"/>
    </source>
</evidence>
<dbReference type="EC" id="3.4.11.10" evidence="6"/>
<dbReference type="GO" id="GO:0030145">
    <property type="term" value="F:manganese ion binding"/>
    <property type="evidence" value="ECO:0007669"/>
    <property type="project" value="InterPro"/>
</dbReference>
<sequence>MTAKLIQNPGPMTLEAMAKATHLLFVLPEARPDVPFGEVLDARLKRRKARYEELAKTPLHADLPGGGHAAWVVLKAGQTTFERHAALRSALEPLLKECPQALTIAVYGDAGQRALAAEAAVYCAWVNGSALPTRKKKDKSWTLDKIKLFGHESDDGMALLGARAEGNLLARRLTRLPANDLTPGLYRARLRELAEKQGWGHEEFDLKKLRKMGAGAFVAVAQGSDPEDAAIVHLTYTPKKAQKTVALVGKGICFDTGGHNLKPARYMHGMHEDMNGSAVSLGILLAATQAGLPVKIDCWLALAQNHISPRAYKQNDVVTALNGTTIEIIHTDAEGRMVLADTLTLASRAKPDLMIDFATLTGSMATALGNRYSGILGNRPELLCRAVGVGNAAGERVSAFPFDADYDSDLDSDIADIKQCTLDGDADHILAARFLSKFIDGDPAWLHVDLSSYSRKGGLGAVMSEVNGFGVGWGLMMLVETARE</sequence>
<proteinExistence type="inferred from homology"/>
<accession>A0A1J5RDR9</accession>
<dbReference type="SUPFAM" id="SSF53187">
    <property type="entry name" value="Zn-dependent exopeptidases"/>
    <property type="match status" value="1"/>
</dbReference>
<dbReference type="AlphaFoldDB" id="A0A1J5RDR9"/>
<evidence type="ECO:0000256" key="4">
    <source>
        <dbReference type="ARBA" id="ARBA00022801"/>
    </source>
</evidence>
<dbReference type="Pfam" id="PF00883">
    <property type="entry name" value="Peptidase_M17"/>
    <property type="match status" value="1"/>
</dbReference>
<name>A0A1J5RDR9_9ZZZZ</name>
<comment type="caution">
    <text evidence="6">The sequence shown here is derived from an EMBL/GenBank/DDBJ whole genome shotgun (WGS) entry which is preliminary data.</text>
</comment>
<dbReference type="InterPro" id="IPR000819">
    <property type="entry name" value="Peptidase_M17_C"/>
</dbReference>
<evidence type="ECO:0000256" key="1">
    <source>
        <dbReference type="ARBA" id="ARBA00009528"/>
    </source>
</evidence>
<keyword evidence="2 6" id="KW-0031">Aminopeptidase</keyword>
<reference evidence="6" key="1">
    <citation type="submission" date="2016-10" db="EMBL/GenBank/DDBJ databases">
        <title>Sequence of Gallionella enrichment culture.</title>
        <authorList>
            <person name="Poehlein A."/>
            <person name="Muehling M."/>
            <person name="Daniel R."/>
        </authorList>
    </citation>
    <scope>NUCLEOTIDE SEQUENCE</scope>
</reference>
<dbReference type="GO" id="GO:0070006">
    <property type="term" value="F:metalloaminopeptidase activity"/>
    <property type="evidence" value="ECO:0007669"/>
    <property type="project" value="InterPro"/>
</dbReference>
<dbReference type="GO" id="GO:0006508">
    <property type="term" value="P:proteolysis"/>
    <property type="evidence" value="ECO:0007669"/>
    <property type="project" value="UniProtKB-KW"/>
</dbReference>
<dbReference type="Gene3D" id="3.40.630.10">
    <property type="entry name" value="Zn peptidases"/>
    <property type="match status" value="1"/>
</dbReference>
<evidence type="ECO:0000259" key="5">
    <source>
        <dbReference type="Pfam" id="PF00883"/>
    </source>
</evidence>
<evidence type="ECO:0000256" key="3">
    <source>
        <dbReference type="ARBA" id="ARBA00022670"/>
    </source>
</evidence>
<dbReference type="InterPro" id="IPR011356">
    <property type="entry name" value="Leucine_aapep/pepB"/>
</dbReference>
<evidence type="ECO:0000313" key="6">
    <source>
        <dbReference type="EMBL" id="OIQ87787.1"/>
    </source>
</evidence>
<dbReference type="EMBL" id="MLJW01000404">
    <property type="protein sequence ID" value="OIQ87787.1"/>
    <property type="molecule type" value="Genomic_DNA"/>
</dbReference>
<dbReference type="PRINTS" id="PR00481">
    <property type="entry name" value="LAMNOPPTDASE"/>
</dbReference>
<keyword evidence="4 6" id="KW-0378">Hydrolase</keyword>